<dbReference type="Gene3D" id="2.170.130.20">
    <property type="entry name" value="LCCL-like domain"/>
    <property type="match status" value="1"/>
</dbReference>
<feature type="region of interest" description="Disordered" evidence="1">
    <location>
        <begin position="341"/>
        <end position="488"/>
    </location>
</feature>
<feature type="compositionally biased region" description="Pro residues" evidence="1">
    <location>
        <begin position="231"/>
        <end position="242"/>
    </location>
</feature>
<reference evidence="2" key="1">
    <citation type="journal article" date="2023" name="Mol. Phylogenet. Evol.">
        <title>Genome-scale phylogeny and comparative genomics of the fungal order Sordariales.</title>
        <authorList>
            <person name="Hensen N."/>
            <person name="Bonometti L."/>
            <person name="Westerberg I."/>
            <person name="Brannstrom I.O."/>
            <person name="Guillou S."/>
            <person name="Cros-Aarteil S."/>
            <person name="Calhoun S."/>
            <person name="Haridas S."/>
            <person name="Kuo A."/>
            <person name="Mondo S."/>
            <person name="Pangilinan J."/>
            <person name="Riley R."/>
            <person name="LaButti K."/>
            <person name="Andreopoulos B."/>
            <person name="Lipzen A."/>
            <person name="Chen C."/>
            <person name="Yan M."/>
            <person name="Daum C."/>
            <person name="Ng V."/>
            <person name="Clum A."/>
            <person name="Steindorff A."/>
            <person name="Ohm R.A."/>
            <person name="Martin F."/>
            <person name="Silar P."/>
            <person name="Natvig D.O."/>
            <person name="Lalanne C."/>
            <person name="Gautier V."/>
            <person name="Ament-Velasquez S.L."/>
            <person name="Kruys A."/>
            <person name="Hutchinson M.I."/>
            <person name="Powell A.J."/>
            <person name="Barry K."/>
            <person name="Miller A.N."/>
            <person name="Grigoriev I.V."/>
            <person name="Debuchy R."/>
            <person name="Gladieux P."/>
            <person name="Hiltunen Thoren M."/>
            <person name="Johannesson H."/>
        </authorList>
    </citation>
    <scope>NUCLEOTIDE SEQUENCE</scope>
    <source>
        <strain evidence="2">CBS 538.74</strain>
    </source>
</reference>
<dbReference type="InterPro" id="IPR013951">
    <property type="entry name" value="Rxt3"/>
</dbReference>
<protein>
    <submittedName>
        <fullName evidence="2">Histone deacetylation protein Rxt3-domain-containing protein</fullName>
    </submittedName>
</protein>
<feature type="region of interest" description="Disordered" evidence="1">
    <location>
        <begin position="1025"/>
        <end position="1167"/>
    </location>
</feature>
<feature type="compositionally biased region" description="Basic residues" evidence="1">
    <location>
        <begin position="630"/>
        <end position="648"/>
    </location>
</feature>
<dbReference type="GO" id="GO:0008380">
    <property type="term" value="P:RNA splicing"/>
    <property type="evidence" value="ECO:0007669"/>
    <property type="project" value="TreeGrafter"/>
</dbReference>
<dbReference type="AlphaFoldDB" id="A0AAN6ZY89"/>
<evidence type="ECO:0000313" key="3">
    <source>
        <dbReference type="Proteomes" id="UP001302745"/>
    </source>
</evidence>
<feature type="compositionally biased region" description="Basic and acidic residues" evidence="1">
    <location>
        <begin position="286"/>
        <end position="306"/>
    </location>
</feature>
<dbReference type="EMBL" id="MU856891">
    <property type="protein sequence ID" value="KAK4155302.1"/>
    <property type="molecule type" value="Genomic_DNA"/>
</dbReference>
<feature type="compositionally biased region" description="Acidic residues" evidence="1">
    <location>
        <begin position="1086"/>
        <end position="1096"/>
    </location>
</feature>
<feature type="compositionally biased region" description="Low complexity" evidence="1">
    <location>
        <begin position="118"/>
        <end position="131"/>
    </location>
</feature>
<evidence type="ECO:0000313" key="2">
    <source>
        <dbReference type="EMBL" id="KAK4155302.1"/>
    </source>
</evidence>
<keyword evidence="3" id="KW-1185">Reference proteome</keyword>
<feature type="compositionally biased region" description="Basic and acidic residues" evidence="1">
    <location>
        <begin position="1123"/>
        <end position="1134"/>
    </location>
</feature>
<dbReference type="Proteomes" id="UP001302745">
    <property type="component" value="Unassembled WGS sequence"/>
</dbReference>
<feature type="region of interest" description="Disordered" evidence="1">
    <location>
        <begin position="1"/>
        <end position="306"/>
    </location>
</feature>
<feature type="compositionally biased region" description="Pro residues" evidence="1">
    <location>
        <begin position="706"/>
        <end position="717"/>
    </location>
</feature>
<gene>
    <name evidence="2" type="ORF">C8A00DRAFT_13686</name>
</gene>
<dbReference type="InterPro" id="IPR036609">
    <property type="entry name" value="LCCL_sf"/>
</dbReference>
<feature type="compositionally biased region" description="Pro residues" evidence="1">
    <location>
        <begin position="64"/>
        <end position="84"/>
    </location>
</feature>
<feature type="region of interest" description="Disordered" evidence="1">
    <location>
        <begin position="991"/>
        <end position="1012"/>
    </location>
</feature>
<evidence type="ECO:0000256" key="1">
    <source>
        <dbReference type="SAM" id="MobiDB-lite"/>
    </source>
</evidence>
<proteinExistence type="predicted"/>
<feature type="compositionally biased region" description="Basic and acidic residues" evidence="1">
    <location>
        <begin position="448"/>
        <end position="463"/>
    </location>
</feature>
<feature type="compositionally biased region" description="Basic and acidic residues" evidence="1">
    <location>
        <begin position="1143"/>
        <end position="1167"/>
    </location>
</feature>
<feature type="compositionally biased region" description="Basic residues" evidence="1">
    <location>
        <begin position="687"/>
        <end position="697"/>
    </location>
</feature>
<name>A0AAN6ZY89_9PEZI</name>
<dbReference type="GO" id="GO:0003723">
    <property type="term" value="F:RNA binding"/>
    <property type="evidence" value="ECO:0007669"/>
    <property type="project" value="TreeGrafter"/>
</dbReference>
<reference evidence="2" key="2">
    <citation type="submission" date="2023-05" db="EMBL/GenBank/DDBJ databases">
        <authorList>
            <consortium name="Lawrence Berkeley National Laboratory"/>
            <person name="Steindorff A."/>
            <person name="Hensen N."/>
            <person name="Bonometti L."/>
            <person name="Westerberg I."/>
            <person name="Brannstrom I.O."/>
            <person name="Guillou S."/>
            <person name="Cros-Aarteil S."/>
            <person name="Calhoun S."/>
            <person name="Haridas S."/>
            <person name="Kuo A."/>
            <person name="Mondo S."/>
            <person name="Pangilinan J."/>
            <person name="Riley R."/>
            <person name="Labutti K."/>
            <person name="Andreopoulos B."/>
            <person name="Lipzen A."/>
            <person name="Chen C."/>
            <person name="Yanf M."/>
            <person name="Daum C."/>
            <person name="Ng V."/>
            <person name="Clum A."/>
            <person name="Ohm R."/>
            <person name="Martin F."/>
            <person name="Silar P."/>
            <person name="Natvig D."/>
            <person name="Lalanne C."/>
            <person name="Gautier V."/>
            <person name="Ament-Velasquez S.L."/>
            <person name="Kruys A."/>
            <person name="Hutchinson M.I."/>
            <person name="Powell A.J."/>
            <person name="Barry K."/>
            <person name="Miller A.N."/>
            <person name="Grigoriev I.V."/>
            <person name="Debuchy R."/>
            <person name="Gladieux P."/>
            <person name="Thoren M.H."/>
            <person name="Johannesson H."/>
        </authorList>
    </citation>
    <scope>NUCLEOTIDE SEQUENCE</scope>
    <source>
        <strain evidence="2">CBS 538.74</strain>
    </source>
</reference>
<dbReference type="PANTHER" id="PTHR46589:SF1">
    <property type="entry name" value="APOPTOTIC CHROMATIN CONDENSATION INDUCER IN THE NUCLEUS"/>
    <property type="match status" value="1"/>
</dbReference>
<feature type="compositionally biased region" description="Pro residues" evidence="1">
    <location>
        <begin position="136"/>
        <end position="166"/>
    </location>
</feature>
<accession>A0AAN6ZY89</accession>
<dbReference type="Pfam" id="PF08642">
    <property type="entry name" value="Rxt3"/>
    <property type="match status" value="1"/>
</dbReference>
<sequence length="1167" mass="128379">MDPRQPPQHPFSRNAASPFPRPSFPPTPGMPTSLPPYPPTVGSHPPATAGPYSEMPMPARKPSDPGPYFAPPRQYPPEHGPGPMPTSTHSRHQSTSSVASGPAMTRGMPPLNSPPQQQPQQGQGPNGHQIGKPYGLPQPRPPPHSAGPPEQPAPHQYGPPPSPAAPGQPYNQPLHASPRPHATTASEYFRRPQTPEHHRMYEHRDPRAASAASPSAYHSTPELQRYGTPQAYPPRGPPPPAADQPREAGRMPPGTSSSRPMSPPRQYANVGPPRPVEAGRPPEMYAQREELRPSEEYNPERPIRYEVSRYMSDRGRQELERQQREMAEVVRLSQRREMEAMAEVEASRAHGMHQQEYARQMEQRPQQYGGPPDPRDWTRPGFEPARAPYDPAMHPPRHQEYPPSTTPHYNGPHPYPSGTVERHHQPPHHPHLQHNLPPAVAQAQPYESPDRQRMGPMHMDRSHPQQPTPRSREEAAVPPPSVAYGGMGPSMYEASRNRSMEEISTPHGPQRSLLLGIQEINRKGRISPLPQAVQGAQPQLAGPAGEPGIKSEFGRMFSGIGTGVGTISSPVPAGAQLAYSNTGLLRRDDLDPPQEPPVEVIKTTGRGKRRKPREEDDEANSGRLTPVGGRAKKQKGHHHHHHHHHHRHNLDQVPAPALAGNTPFRNVKGSTPAPSPTSGLAKDLPGGHHHHHHHHAAPRQPNARAVPPPRSPSPVILPKPRQVVSSKAVVDSVADRPRTHLGDVVYEPTLKRARLQDPCTGRPPRSGYKSTPKPLPWNLIEGKENSTLTMKIGKEHLVSAAREEITARRALWGTDVYTDDSDVIAACVHGGWFRGEWPDDIDVSMLGLDECYVVSDLRGLLHNGIADSTKNTRLPSLHSTSAMTVLLEPPKTGPMLVPENRDLHVTLLILPRLEKYWSSTRFGVRSREFGGPVGDKEHHQHAVHDGISFMITGLRWVTNGAAPQDRLRGKVRRERIRKWLADVELTPAWISRPVHSGRGGGNGRNGAAKNNRGGAGLGWWGLSELSESRTPSEGDKENQNRAGEGLQKQQQRQQLLQKRHEQELPQVVVQEDKDKDDQEMIGNEQIEVEMAVEAEPEPAKEKGDAAADAEEVPKAASPVEDGPTEKASEPKDAPDQNGEAPTGEEHSTAHSEKVAEEKGAEEKVAEA</sequence>
<feature type="compositionally biased region" description="Low complexity" evidence="1">
    <location>
        <begin position="1046"/>
        <end position="1056"/>
    </location>
</feature>
<feature type="compositionally biased region" description="Pro residues" evidence="1">
    <location>
        <begin position="19"/>
        <end position="39"/>
    </location>
</feature>
<feature type="compositionally biased region" description="Basic and acidic residues" evidence="1">
    <location>
        <begin position="1026"/>
        <end position="1039"/>
    </location>
</feature>
<dbReference type="InterPro" id="IPR052793">
    <property type="entry name" value="EJC-associated_protein"/>
</dbReference>
<feature type="compositionally biased region" description="Basic and acidic residues" evidence="1">
    <location>
        <begin position="188"/>
        <end position="207"/>
    </location>
</feature>
<feature type="region of interest" description="Disordered" evidence="1">
    <location>
        <begin position="585"/>
        <end position="722"/>
    </location>
</feature>
<feature type="region of interest" description="Disordered" evidence="1">
    <location>
        <begin position="755"/>
        <end position="779"/>
    </location>
</feature>
<dbReference type="GO" id="GO:0061574">
    <property type="term" value="C:ASAP complex"/>
    <property type="evidence" value="ECO:0007669"/>
    <property type="project" value="TreeGrafter"/>
</dbReference>
<dbReference type="PANTHER" id="PTHR46589">
    <property type="entry name" value="APOPTOTIC CHROMATIN CONDENSATION INDUCER IN THE NUCLEUS"/>
    <property type="match status" value="1"/>
</dbReference>
<comment type="caution">
    <text evidence="2">The sequence shown here is derived from an EMBL/GenBank/DDBJ whole genome shotgun (WGS) entry which is preliminary data.</text>
</comment>
<organism evidence="2 3">
    <name type="scientific">Chaetomidium leptoderma</name>
    <dbReference type="NCBI Taxonomy" id="669021"/>
    <lineage>
        <taxon>Eukaryota</taxon>
        <taxon>Fungi</taxon>
        <taxon>Dikarya</taxon>
        <taxon>Ascomycota</taxon>
        <taxon>Pezizomycotina</taxon>
        <taxon>Sordariomycetes</taxon>
        <taxon>Sordariomycetidae</taxon>
        <taxon>Sordariales</taxon>
        <taxon>Chaetomiaceae</taxon>
        <taxon>Chaetomidium</taxon>
    </lineage>
</organism>
<dbReference type="GO" id="GO:0071011">
    <property type="term" value="C:precatalytic spliceosome"/>
    <property type="evidence" value="ECO:0007669"/>
    <property type="project" value="TreeGrafter"/>
</dbReference>